<accession>I1ZIU4</accession>
<feature type="chain" id="PRO_5003655247" evidence="1">
    <location>
        <begin position="19"/>
        <end position="125"/>
    </location>
</feature>
<keyword evidence="1" id="KW-0732">Signal</keyword>
<evidence type="ECO:0000313" key="2">
    <source>
        <dbReference type="EMBL" id="AFJ24968.1"/>
    </source>
</evidence>
<feature type="signal peptide" evidence="1">
    <location>
        <begin position="1"/>
        <end position="18"/>
    </location>
</feature>
<organism evidence="2">
    <name type="scientific">Taenia pisiformis</name>
    <name type="common">Tapeworm</name>
    <name type="synonym">Cysticercus pisiformis</name>
    <dbReference type="NCBI Taxonomy" id="85432"/>
    <lineage>
        <taxon>Eukaryota</taxon>
        <taxon>Metazoa</taxon>
        <taxon>Spiralia</taxon>
        <taxon>Lophotrochozoa</taxon>
        <taxon>Platyhelminthes</taxon>
        <taxon>Cestoda</taxon>
        <taxon>Eucestoda</taxon>
        <taxon>Cyclophyllidea</taxon>
        <taxon>Taeniidae</taxon>
        <taxon>Taenia</taxon>
    </lineage>
</organism>
<sequence length="125" mass="13563">MVLPFGVALLAVVVLASGNPPSRKQSSLPYHLCFPLSSRKIKVIIDALDMVLADVTEVVIVAREAKGEHEPIKAKVCPCDGKYIFRYLKPATQCIVDVYGCAGTYQVFHTVRTVTTLEAGGSAWI</sequence>
<name>I1ZIU4_TAEPI</name>
<protein>
    <submittedName>
        <fullName evidence="2">18KD</fullName>
    </submittedName>
</protein>
<reference evidence="2" key="1">
    <citation type="journal article" date="2012" name="PLoS ONE">
        <title>Annotation of the Transcriptome from Taenia pisiformis and Its Comparative Analysis with Three Taeniidae Species.</title>
        <authorList>
            <person name="Yang D."/>
            <person name="Fu Y."/>
            <person name="Wu X."/>
            <person name="Xie Y."/>
            <person name="Nie H."/>
            <person name="Chen L."/>
            <person name="Nong X."/>
            <person name="Gu X."/>
            <person name="Wang S."/>
            <person name="Peng X."/>
            <person name="Yan N."/>
            <person name="Zhang R."/>
            <person name="Zheng W."/>
            <person name="Yang G."/>
        </authorList>
    </citation>
    <scope>NUCLEOTIDE SEQUENCE</scope>
</reference>
<dbReference type="EMBL" id="JN247398">
    <property type="protein sequence ID" value="AFJ24968.1"/>
    <property type="molecule type" value="mRNA"/>
</dbReference>
<dbReference type="AlphaFoldDB" id="I1ZIU4"/>
<proteinExistence type="evidence at transcript level"/>
<evidence type="ECO:0000256" key="1">
    <source>
        <dbReference type="SAM" id="SignalP"/>
    </source>
</evidence>